<name>A0A967C5N9_9PROT</name>
<organism evidence="1 2">
    <name type="scientific">Pelagibius litoralis</name>
    <dbReference type="NCBI Taxonomy" id="374515"/>
    <lineage>
        <taxon>Bacteria</taxon>
        <taxon>Pseudomonadati</taxon>
        <taxon>Pseudomonadota</taxon>
        <taxon>Alphaproteobacteria</taxon>
        <taxon>Rhodospirillales</taxon>
        <taxon>Rhodovibrionaceae</taxon>
        <taxon>Pelagibius</taxon>
    </lineage>
</organism>
<proteinExistence type="predicted"/>
<reference evidence="1" key="1">
    <citation type="submission" date="2020-03" db="EMBL/GenBank/DDBJ databases">
        <title>Genome of Pelagibius litoralis DSM 21314T.</title>
        <authorList>
            <person name="Wang G."/>
        </authorList>
    </citation>
    <scope>NUCLEOTIDE SEQUENCE</scope>
    <source>
        <strain evidence="1">DSM 21314</strain>
    </source>
</reference>
<gene>
    <name evidence="1" type="ORF">HBA54_04785</name>
</gene>
<evidence type="ECO:0000313" key="1">
    <source>
        <dbReference type="EMBL" id="NIA67901.1"/>
    </source>
</evidence>
<comment type="caution">
    <text evidence="1">The sequence shown here is derived from an EMBL/GenBank/DDBJ whole genome shotgun (WGS) entry which is preliminary data.</text>
</comment>
<dbReference type="Proteomes" id="UP000761264">
    <property type="component" value="Unassembled WGS sequence"/>
</dbReference>
<evidence type="ECO:0000313" key="2">
    <source>
        <dbReference type="Proteomes" id="UP000761264"/>
    </source>
</evidence>
<dbReference type="EMBL" id="JAAQPH010000003">
    <property type="protein sequence ID" value="NIA67901.1"/>
    <property type="molecule type" value="Genomic_DNA"/>
</dbReference>
<dbReference type="AlphaFoldDB" id="A0A967C5N9"/>
<protein>
    <submittedName>
        <fullName evidence="1">Helix-turn-helix domain-containing protein</fullName>
    </submittedName>
</protein>
<sequence>MASIPQTRQLLGGISDTSVWRLTNRGALEVRKIGSRTFITMTSIRRVAEQGAE</sequence>
<accession>A0A967C5N9</accession>
<keyword evidence="2" id="KW-1185">Reference proteome</keyword>